<dbReference type="Gene3D" id="3.10.450.360">
    <property type="match status" value="1"/>
</dbReference>
<evidence type="ECO:0000256" key="1">
    <source>
        <dbReference type="SAM" id="SignalP"/>
    </source>
</evidence>
<evidence type="ECO:0000313" key="3">
    <source>
        <dbReference type="EMBL" id="QMV66168.1"/>
    </source>
</evidence>
<evidence type="ECO:0000313" key="4">
    <source>
        <dbReference type="Proteomes" id="UP000515450"/>
    </source>
</evidence>
<gene>
    <name evidence="3" type="ORF">HS960_00160</name>
</gene>
<name>A0A7G5DWP3_9SPHI</name>
<dbReference type="Pfam" id="PF11396">
    <property type="entry name" value="PepSY_like"/>
    <property type="match status" value="1"/>
</dbReference>
<keyword evidence="4" id="KW-1185">Reference proteome</keyword>
<keyword evidence="1" id="KW-0732">Signal</keyword>
<evidence type="ECO:0000259" key="2">
    <source>
        <dbReference type="Pfam" id="PF11396"/>
    </source>
</evidence>
<dbReference type="InterPro" id="IPR021533">
    <property type="entry name" value="PepSY-like"/>
</dbReference>
<feature type="domain" description="Putative beta-lactamase-inhibitor-like PepSY-like" evidence="2">
    <location>
        <begin position="62"/>
        <end position="146"/>
    </location>
</feature>
<sequence>MKSLIKKNMKRLIFILALMVSVSLVKAQEVSVKKVPSVIRLAFQQKYPNVKSVKWEKEKGNYEAGFKDGKINNSVLINAAGHIIETEVGIPAGELPADAKAYVIKNYPHKNIKEAAKITDARNNVSYEAEVDGRDLIFDDKGKFLKEVRD</sequence>
<feature type="signal peptide" evidence="1">
    <location>
        <begin position="1"/>
        <end position="27"/>
    </location>
</feature>
<proteinExistence type="predicted"/>
<organism evidence="3 4">
    <name type="scientific">Sphingobacterium paramultivorum</name>
    <dbReference type="NCBI Taxonomy" id="2886510"/>
    <lineage>
        <taxon>Bacteria</taxon>
        <taxon>Pseudomonadati</taxon>
        <taxon>Bacteroidota</taxon>
        <taxon>Sphingobacteriia</taxon>
        <taxon>Sphingobacteriales</taxon>
        <taxon>Sphingobacteriaceae</taxon>
        <taxon>Sphingobacterium</taxon>
    </lineage>
</organism>
<dbReference type="AlphaFoldDB" id="A0A7G5DWP3"/>
<dbReference type="EMBL" id="CP058555">
    <property type="protein sequence ID" value="QMV66168.1"/>
    <property type="molecule type" value="Genomic_DNA"/>
</dbReference>
<reference evidence="3 4" key="1">
    <citation type="journal article" date="2020" name="G3 (Bethesda)">
        <title>CeMbio - The Caenorhabditis elegans Microbiome Resource.</title>
        <authorList>
            <person name="Dirksen P."/>
            <person name="Assie A."/>
            <person name="Zimmermann J."/>
            <person name="Zhang F."/>
            <person name="Tietje A.M."/>
            <person name="Marsh S.A."/>
            <person name="Felix M.A."/>
            <person name="Shapira M."/>
            <person name="Kaleta C."/>
            <person name="Schulenburg H."/>
            <person name="Samuel B."/>
        </authorList>
    </citation>
    <scope>NUCLEOTIDE SEQUENCE [LARGE SCALE GENOMIC DNA]</scope>
    <source>
        <strain evidence="3 4">BIGb0170</strain>
    </source>
</reference>
<dbReference type="Proteomes" id="UP000515450">
    <property type="component" value="Chromosome"/>
</dbReference>
<protein>
    <submittedName>
        <fullName evidence="3">PepSY-like domain-containing protein</fullName>
    </submittedName>
</protein>
<dbReference type="SUPFAM" id="SSF160574">
    <property type="entry name" value="BT0923-like"/>
    <property type="match status" value="1"/>
</dbReference>
<feature type="chain" id="PRO_5028891496" evidence="1">
    <location>
        <begin position="28"/>
        <end position="150"/>
    </location>
</feature>
<accession>A0A7G5DWP3</accession>